<keyword evidence="1" id="KW-0653">Protein transport</keyword>
<sequence>MVAGITVASGGRGAERIGDLLALQGRCKRDPEGYESELLLQLRHFDACLSIFLLQPTTAGSNNSAASDPGAAKEMADMAMFLAHMTPVYPQHLGKFPMQLLQLLKSHGATIQAFLRRQLTQALVLLRNRKMISLVDALPVLMDLQLGGDRVLRKLAYSHVVQDIRRLNIKNKNDPVTKPLQNILFNLLQDDDENKAKRALAVLAELNRRKVWVDERTSNAICNACFHKSSRIMISALRYLLGYDQAVEEEDEDDSSDDDDDENKNAGVPAVSKEEVYKAYKKGTVSSKRKKQAKLERVMRSLAKQQRNKSREMDHGSHAPLQHVHDPQNFAEKLFRRLQGCTERFEVKLMMMTVISRAVGLHKLILLNFYPYLQRYIQPHQRDVTQLLAAAVQACHDDVPPDAVESMIRQLVNQFVHDRARPEVMAVGLNVVREICMRIPLIMTKELLTDLALYKKSREKAVSAAARSIISVYRQVFPALLDKKDRGRGADLTVQPKAFGEKVISEGIAGVELLQDGESGSDEDEDVESGSDEGEDDDEDNDNDEAMESGEEDGSELIEDEEMGSDVEADDSDEAGISDMEELDDESGSEDDDELDGSGKHSRKRKVDSDATEVEDDAGPSGASQKRQKLESSEVEETANTSQSLRHLKKMYAAKVEKKVATEVVSRDGDGILSNEDFQRIRELQAKRAAKAAMSDHGLSKAGKFRKDIAVKLDKHGNLNEKRVNPAHLEARIHKRQEKEERQASARAGREDRPLFGARTAMKQRKTGGTSNKQKEKSKGMPLAAKRAIIKRTGNKKKMGRRTAEKQFRGKKAWK</sequence>
<feature type="compositionally biased region" description="Acidic residues" evidence="2">
    <location>
        <begin position="519"/>
        <end position="596"/>
    </location>
</feature>
<feature type="compositionally biased region" description="Basic and acidic residues" evidence="2">
    <location>
        <begin position="717"/>
        <end position="754"/>
    </location>
</feature>
<dbReference type="OrthoDB" id="2196187at2759"/>
<gene>
    <name evidence="4" type="ORF">KC19_1G253500</name>
</gene>
<dbReference type="InterPro" id="IPR027312">
    <property type="entry name" value="Sda1"/>
</dbReference>
<dbReference type="InterPro" id="IPR016024">
    <property type="entry name" value="ARM-type_fold"/>
</dbReference>
<feature type="compositionally biased region" description="Acidic residues" evidence="2">
    <location>
        <begin position="249"/>
        <end position="262"/>
    </location>
</feature>
<dbReference type="GO" id="GO:0005730">
    <property type="term" value="C:nucleolus"/>
    <property type="evidence" value="ECO:0007669"/>
    <property type="project" value="UniProtKB-SubCell"/>
</dbReference>
<proteinExistence type="inferred from homology"/>
<protein>
    <recommendedName>
        <fullName evidence="1">Protein SDA1</fullName>
    </recommendedName>
</protein>
<feature type="compositionally biased region" description="Basic residues" evidence="2">
    <location>
        <begin position="788"/>
        <end position="801"/>
    </location>
</feature>
<evidence type="ECO:0000313" key="5">
    <source>
        <dbReference type="Proteomes" id="UP000822688"/>
    </source>
</evidence>
<accession>A0A8T0J980</accession>
<comment type="function">
    <text evidence="1">Required for 60S pre-ribosomal subunits export to the cytoplasm.</text>
</comment>
<dbReference type="PANTHER" id="PTHR12730:SF0">
    <property type="entry name" value="PROTEIN SDA1 HOMOLOG"/>
    <property type="match status" value="1"/>
</dbReference>
<feature type="region of interest" description="Disordered" evidence="2">
    <location>
        <begin position="512"/>
        <end position="645"/>
    </location>
</feature>
<feature type="region of interest" description="Disordered" evidence="2">
    <location>
        <begin position="717"/>
        <end position="815"/>
    </location>
</feature>
<feature type="domain" description="SDA1 N-terminal" evidence="3">
    <location>
        <begin position="81"/>
        <end position="458"/>
    </location>
</feature>
<dbReference type="Pfam" id="PF08158">
    <property type="entry name" value="SDA1_HEAT"/>
    <property type="match status" value="1"/>
</dbReference>
<keyword evidence="1" id="KW-0813">Transport</keyword>
<reference evidence="4" key="1">
    <citation type="submission" date="2020-06" db="EMBL/GenBank/DDBJ databases">
        <title>WGS assembly of Ceratodon purpureus strain R40.</title>
        <authorList>
            <person name="Carey S.B."/>
            <person name="Jenkins J."/>
            <person name="Shu S."/>
            <person name="Lovell J.T."/>
            <person name="Sreedasyam A."/>
            <person name="Maumus F."/>
            <person name="Tiley G.P."/>
            <person name="Fernandez-Pozo N."/>
            <person name="Barry K."/>
            <person name="Chen C."/>
            <person name="Wang M."/>
            <person name="Lipzen A."/>
            <person name="Daum C."/>
            <person name="Saski C.A."/>
            <person name="Payton A.C."/>
            <person name="Mcbreen J.C."/>
            <person name="Conrad R.E."/>
            <person name="Kollar L.M."/>
            <person name="Olsson S."/>
            <person name="Huttunen S."/>
            <person name="Landis J.B."/>
            <person name="Wickett N.J."/>
            <person name="Johnson M.G."/>
            <person name="Rensing S.A."/>
            <person name="Grimwood J."/>
            <person name="Schmutz J."/>
            <person name="Mcdaniel S.F."/>
        </authorList>
    </citation>
    <scope>NUCLEOTIDE SEQUENCE</scope>
    <source>
        <strain evidence="4">R40</strain>
    </source>
</reference>
<dbReference type="SUPFAM" id="SSF48371">
    <property type="entry name" value="ARM repeat"/>
    <property type="match status" value="1"/>
</dbReference>
<dbReference type="PANTHER" id="PTHR12730">
    <property type="entry name" value="HSDA/SDA1-RELATED"/>
    <property type="match status" value="1"/>
</dbReference>
<keyword evidence="1" id="KW-0539">Nucleus</keyword>
<keyword evidence="5" id="KW-1185">Reference proteome</keyword>
<feature type="region of interest" description="Disordered" evidence="2">
    <location>
        <begin position="304"/>
        <end position="323"/>
    </location>
</feature>
<organism evidence="4 5">
    <name type="scientific">Ceratodon purpureus</name>
    <name type="common">Fire moss</name>
    <name type="synonym">Dicranum purpureum</name>
    <dbReference type="NCBI Taxonomy" id="3225"/>
    <lineage>
        <taxon>Eukaryota</taxon>
        <taxon>Viridiplantae</taxon>
        <taxon>Streptophyta</taxon>
        <taxon>Embryophyta</taxon>
        <taxon>Bryophyta</taxon>
        <taxon>Bryophytina</taxon>
        <taxon>Bryopsida</taxon>
        <taxon>Dicranidae</taxon>
        <taxon>Pseudoditrichales</taxon>
        <taxon>Ditrichaceae</taxon>
        <taxon>Ceratodon</taxon>
    </lineage>
</organism>
<dbReference type="GO" id="GO:0015031">
    <property type="term" value="P:protein transport"/>
    <property type="evidence" value="ECO:0007669"/>
    <property type="project" value="UniProtKB-KW"/>
</dbReference>
<dbReference type="InterPro" id="IPR012977">
    <property type="entry name" value="SDA1_N"/>
</dbReference>
<feature type="region of interest" description="Disordered" evidence="2">
    <location>
        <begin position="249"/>
        <end position="268"/>
    </location>
</feature>
<name>A0A8T0J980_CERPU</name>
<comment type="similarity">
    <text evidence="1">Belongs to the SDA1 family.</text>
</comment>
<keyword evidence="1" id="KW-0690">Ribosome biogenesis</keyword>
<evidence type="ECO:0000256" key="2">
    <source>
        <dbReference type="SAM" id="MobiDB-lite"/>
    </source>
</evidence>
<dbReference type="AlphaFoldDB" id="A0A8T0J980"/>
<comment type="caution">
    <text evidence="4">The sequence shown here is derived from an EMBL/GenBank/DDBJ whole genome shotgun (WGS) entry which is preliminary data.</text>
</comment>
<evidence type="ECO:0000256" key="1">
    <source>
        <dbReference type="RuleBase" id="RU365057"/>
    </source>
</evidence>
<comment type="subcellular location">
    <subcellularLocation>
        <location evidence="1">Nucleus</location>
        <location evidence="1">Nucleolus</location>
    </subcellularLocation>
</comment>
<dbReference type="Proteomes" id="UP000822688">
    <property type="component" value="Chromosome 1"/>
</dbReference>
<evidence type="ECO:0000313" key="4">
    <source>
        <dbReference type="EMBL" id="KAG0592460.1"/>
    </source>
</evidence>
<dbReference type="GO" id="GO:0042273">
    <property type="term" value="P:ribosomal large subunit biogenesis"/>
    <property type="evidence" value="ECO:0007669"/>
    <property type="project" value="UniProtKB-UniRule"/>
</dbReference>
<evidence type="ECO:0000259" key="3">
    <source>
        <dbReference type="Pfam" id="PF08158"/>
    </source>
</evidence>
<dbReference type="EMBL" id="CM026421">
    <property type="protein sequence ID" value="KAG0592460.1"/>
    <property type="molecule type" value="Genomic_DNA"/>
</dbReference>
<dbReference type="GO" id="GO:0000055">
    <property type="term" value="P:ribosomal large subunit export from nucleus"/>
    <property type="evidence" value="ECO:0007669"/>
    <property type="project" value="UniProtKB-UniRule"/>
</dbReference>